<dbReference type="PANTHER" id="PTHR13037">
    <property type="entry name" value="FORMIN"/>
    <property type="match status" value="1"/>
</dbReference>
<feature type="compositionally biased region" description="Polar residues" evidence="3">
    <location>
        <begin position="263"/>
        <end position="273"/>
    </location>
</feature>
<evidence type="ECO:0000313" key="4">
    <source>
        <dbReference type="EMBL" id="KAK6525466.1"/>
    </source>
</evidence>
<feature type="compositionally biased region" description="Pro residues" evidence="3">
    <location>
        <begin position="151"/>
        <end position="162"/>
    </location>
</feature>
<dbReference type="Proteomes" id="UP001365542">
    <property type="component" value="Unassembled WGS sequence"/>
</dbReference>
<feature type="compositionally biased region" description="Polar residues" evidence="3">
    <location>
        <begin position="196"/>
        <end position="206"/>
    </location>
</feature>
<feature type="coiled-coil region" evidence="2">
    <location>
        <begin position="582"/>
        <end position="655"/>
    </location>
</feature>
<dbReference type="PANTHER" id="PTHR13037:SF24">
    <property type="entry name" value="POLYCOMB PROTEIN PCL-RELATED"/>
    <property type="match status" value="1"/>
</dbReference>
<keyword evidence="5" id="KW-1185">Reference proteome</keyword>
<dbReference type="EMBL" id="JAVHJO010000017">
    <property type="protein sequence ID" value="KAK6525466.1"/>
    <property type="molecule type" value="Genomic_DNA"/>
</dbReference>
<keyword evidence="1" id="KW-0945">Host-virus interaction</keyword>
<evidence type="ECO:0000256" key="2">
    <source>
        <dbReference type="SAM" id="Coils"/>
    </source>
</evidence>
<feature type="compositionally biased region" description="Polar residues" evidence="3">
    <location>
        <begin position="174"/>
        <end position="186"/>
    </location>
</feature>
<comment type="caution">
    <text evidence="4">The sequence shown here is derived from an EMBL/GenBank/DDBJ whole genome shotgun (WGS) entry which is preliminary data.</text>
</comment>
<gene>
    <name evidence="4" type="ORF">TWF694_005602</name>
</gene>
<feature type="region of interest" description="Disordered" evidence="3">
    <location>
        <begin position="144"/>
        <end position="442"/>
    </location>
</feature>
<feature type="compositionally biased region" description="Pro residues" evidence="3">
    <location>
        <begin position="274"/>
        <end position="286"/>
    </location>
</feature>
<feature type="region of interest" description="Disordered" evidence="3">
    <location>
        <begin position="1"/>
        <end position="77"/>
    </location>
</feature>
<evidence type="ECO:0000313" key="5">
    <source>
        <dbReference type="Proteomes" id="UP001365542"/>
    </source>
</evidence>
<feature type="compositionally biased region" description="Pro residues" evidence="3">
    <location>
        <begin position="321"/>
        <end position="336"/>
    </location>
</feature>
<proteinExistence type="predicted"/>
<feature type="compositionally biased region" description="Pro residues" evidence="3">
    <location>
        <begin position="219"/>
        <end position="236"/>
    </location>
</feature>
<reference evidence="4 5" key="1">
    <citation type="submission" date="2019-10" db="EMBL/GenBank/DDBJ databases">
        <authorList>
            <person name="Palmer J.M."/>
        </authorList>
    </citation>
    <scope>NUCLEOTIDE SEQUENCE [LARGE SCALE GENOMIC DNA]</scope>
    <source>
        <strain evidence="4 5">TWF694</strain>
    </source>
</reference>
<protein>
    <submittedName>
        <fullName evidence="4">Uncharacterized protein</fullName>
    </submittedName>
</protein>
<feature type="compositionally biased region" description="Low complexity" evidence="3">
    <location>
        <begin position="237"/>
        <end position="248"/>
    </location>
</feature>
<keyword evidence="2" id="KW-0175">Coiled coil</keyword>
<name>A0AAV9WUT8_9PEZI</name>
<feature type="compositionally biased region" description="Polar residues" evidence="3">
    <location>
        <begin position="363"/>
        <end position="385"/>
    </location>
</feature>
<sequence>MNFLRRKASKVGAEKSNKNNAKKVTQLAIIEDNEPANDSAEIEVSTTSSASNHGRRSSVAETIDSTSTSDSRKKKEGYFARLAADNQGTPQPWMNMSGMSHAALTTANQKNRPTKITINGSIPSARTSVDSVPASNLSLKTGETSLSTSYIPPPPKGVPPSVPHGMALPLGRRSPSNPFRESTQFAPPSPSYPPSRNSLLVPSGQNMPPALPLKVPKPGSIPPPMPSSAPPPPPTPTLAAPLGPLANPFRDEVPVLAPAPTVYTETAEISPSTTRPPPPPPPPPAAPSKLQRTPSRSHGPPPSSFSKHKRTLSGRVSPGPVNLPSPPVPPPPPPAPVASSSSSNQATDPVVSPVSAHPHSRQESLSAFPSPPSSTKSPERTQNWDSWIPDPTGYYGGPASFVVEMEGISKFPEPPSGTPGTHQELDSTTESQEQQMRAEEDLRETSKVLIPEGMTRPMPTPSDRTISRNDSIFSNQTDAQPKMTDGIFLTTSEHAALLADISELRTRAASFESRAADFEYRAADFERRANSSEALATTLKNDLAELDKQNNSNIDRINEWEAYKTSIDTYIEKMGQDRQVLVDKLTNSAQAHKAMIAEKEQQLNAMKNQVTQMTNTVRDWQTYSQRMETDKSEAITRMTNEINRLKADHSELIQAHEISHKDDMDKLQMDHNIDRDRLATEHSAEIDRMNTAFDAARMDHEARRHELTLEIQALDAKAQDQDTLIRSYETKLTATMADLESRKEQNDGLTATNKNTMQDLKVTKVKLVNVTEELNKSKQLVEQLLPEISDARGELTQMRTLVNDMEARLDTANNEKNSVKEQLKQSMIAKGRLGTALKTAETQVTEKEKDIEALKKSNETMKKRMYLLGQRMAAKTEWWQGQIPTQPAATTVT</sequence>
<organism evidence="4 5">
    <name type="scientific">Orbilia ellipsospora</name>
    <dbReference type="NCBI Taxonomy" id="2528407"/>
    <lineage>
        <taxon>Eukaryota</taxon>
        <taxon>Fungi</taxon>
        <taxon>Dikarya</taxon>
        <taxon>Ascomycota</taxon>
        <taxon>Pezizomycotina</taxon>
        <taxon>Orbiliomycetes</taxon>
        <taxon>Orbiliales</taxon>
        <taxon>Orbiliaceae</taxon>
        <taxon>Orbilia</taxon>
    </lineage>
</organism>
<feature type="compositionally biased region" description="Polar residues" evidence="3">
    <location>
        <begin position="418"/>
        <end position="435"/>
    </location>
</feature>
<evidence type="ECO:0000256" key="1">
    <source>
        <dbReference type="ARBA" id="ARBA00022581"/>
    </source>
</evidence>
<accession>A0AAV9WUT8</accession>
<evidence type="ECO:0000256" key="3">
    <source>
        <dbReference type="SAM" id="MobiDB-lite"/>
    </source>
</evidence>
<feature type="coiled-coil region" evidence="2">
    <location>
        <begin position="788"/>
        <end position="864"/>
    </location>
</feature>
<dbReference type="AlphaFoldDB" id="A0AAV9WUT8"/>